<dbReference type="OrthoDB" id="2333384at2759"/>
<proteinExistence type="inferred from homology"/>
<dbReference type="GO" id="GO:0070086">
    <property type="term" value="P:ubiquitin-dependent endocytosis"/>
    <property type="evidence" value="ECO:0007669"/>
    <property type="project" value="TreeGrafter"/>
</dbReference>
<dbReference type="InterPro" id="IPR011022">
    <property type="entry name" value="Arrestin_C-like"/>
</dbReference>
<feature type="compositionally biased region" description="Polar residues" evidence="3">
    <location>
        <begin position="554"/>
        <end position="564"/>
    </location>
</feature>
<feature type="region of interest" description="Disordered" evidence="3">
    <location>
        <begin position="345"/>
        <end position="373"/>
    </location>
</feature>
<dbReference type="PANTHER" id="PTHR11188">
    <property type="entry name" value="ARRESTIN DOMAIN CONTAINING PROTEIN"/>
    <property type="match status" value="1"/>
</dbReference>
<accession>A0A9P8UDP5</accession>
<feature type="compositionally biased region" description="Low complexity" evidence="3">
    <location>
        <begin position="529"/>
        <end position="540"/>
    </location>
</feature>
<dbReference type="SMART" id="SM01017">
    <property type="entry name" value="Arrestin_C"/>
    <property type="match status" value="1"/>
</dbReference>
<dbReference type="AlphaFoldDB" id="A0A9P8UDP5"/>
<protein>
    <recommendedName>
        <fullName evidence="4">Arrestin C-terminal-like domain-containing protein</fullName>
    </recommendedName>
</protein>
<sequence>MPSFNPFNAGHRNACTLFEIRLENDFIVFRGNEHEAAGQLLKGVLVLCLREPIKAEDVHLRFMGNCRIAWIDTKQTPTGIHSQKVDKTTTILRHSWDPFFGGPNSHGHTLAAGNYEWPFELLLPGDTAESVEGLYQTSVSYHLKATISRGKLAKNHHAFKRVRIIRTLDPTALEFNHAMSVENIWPNKIEYSVVIPQKALVFGSTVPVEMRFTPLLKGLDMGEITVKLLESQEFSVSNAGLPSRSHKSERDVCTWTFEINKEENWNDNIEETGQDGWTVTKELPLPKKLTKCLQDCTVHGIKIRHKVKLTVALKNPDGHISELRATLPVTIFISPNMPLDDEGNIVSQDGTSTSNERTTVESENTNMAPPGYGQHVLDQLYDDVEPMGMMTPGMMTPGGLQSGFASPFYSQSRAGSSENLAALANGAVTPAALSSRLQNVSLDPSHRNTSFTSVGSHSHSQSHSQSHSGAATPYLHPNDGEHTADSSLPHSRELSRQTSAEEHSGDVSGHNTPPEHIDLEQLSKVPSYTTATRTPLPRTTSFTGSLGLPDYFSAMTSAPSSPTRNPLHDPLGTITEGSQADPAEAQTEPNSRNHSRSNSHIRRSHSSLGFSFLHRSTPGDHHGERHLRLMQQRNAH</sequence>
<dbReference type="EMBL" id="JAGPXC010000008">
    <property type="protein sequence ID" value="KAH6648024.1"/>
    <property type="molecule type" value="Genomic_DNA"/>
</dbReference>
<dbReference type="GO" id="GO:0005829">
    <property type="term" value="C:cytosol"/>
    <property type="evidence" value="ECO:0007669"/>
    <property type="project" value="TreeGrafter"/>
</dbReference>
<keyword evidence="6" id="KW-1185">Reference proteome</keyword>
<dbReference type="Proteomes" id="UP000758603">
    <property type="component" value="Unassembled WGS sequence"/>
</dbReference>
<feature type="domain" description="Arrestin C-terminal-like" evidence="4">
    <location>
        <begin position="185"/>
        <end position="336"/>
    </location>
</feature>
<organism evidence="5 6">
    <name type="scientific">Truncatella angustata</name>
    <dbReference type="NCBI Taxonomy" id="152316"/>
    <lineage>
        <taxon>Eukaryota</taxon>
        <taxon>Fungi</taxon>
        <taxon>Dikarya</taxon>
        <taxon>Ascomycota</taxon>
        <taxon>Pezizomycotina</taxon>
        <taxon>Sordariomycetes</taxon>
        <taxon>Xylariomycetidae</taxon>
        <taxon>Amphisphaeriales</taxon>
        <taxon>Sporocadaceae</taxon>
        <taxon>Truncatella</taxon>
    </lineage>
</organism>
<feature type="compositionally biased region" description="Basic residues" evidence="3">
    <location>
        <begin position="593"/>
        <end position="603"/>
    </location>
</feature>
<name>A0A9P8UDP5_9PEZI</name>
<comment type="caution">
    <text evidence="5">The sequence shown here is derived from an EMBL/GenBank/DDBJ whole genome shotgun (WGS) entry which is preliminary data.</text>
</comment>
<gene>
    <name evidence="5" type="ORF">BKA67DRAFT_403883</name>
</gene>
<dbReference type="InterPro" id="IPR011021">
    <property type="entry name" value="Arrestin-like_N"/>
</dbReference>
<feature type="compositionally biased region" description="Polar residues" evidence="3">
    <location>
        <begin position="345"/>
        <end position="367"/>
    </location>
</feature>
<evidence type="ECO:0000313" key="6">
    <source>
        <dbReference type="Proteomes" id="UP000758603"/>
    </source>
</evidence>
<evidence type="ECO:0000256" key="1">
    <source>
        <dbReference type="ARBA" id="ARBA00005298"/>
    </source>
</evidence>
<dbReference type="GO" id="GO:0005886">
    <property type="term" value="C:plasma membrane"/>
    <property type="evidence" value="ECO:0007669"/>
    <property type="project" value="TreeGrafter"/>
</dbReference>
<dbReference type="GeneID" id="70125605"/>
<dbReference type="InterPro" id="IPR050357">
    <property type="entry name" value="Arrestin_domain-protein"/>
</dbReference>
<dbReference type="GO" id="GO:0031625">
    <property type="term" value="F:ubiquitin protein ligase binding"/>
    <property type="evidence" value="ECO:0007669"/>
    <property type="project" value="TreeGrafter"/>
</dbReference>
<evidence type="ECO:0000256" key="2">
    <source>
        <dbReference type="ARBA" id="ARBA00038766"/>
    </source>
</evidence>
<comment type="subunit">
    <text evidence="2">Interacts with hulA.</text>
</comment>
<dbReference type="Pfam" id="PF00339">
    <property type="entry name" value="Arrestin_N"/>
    <property type="match status" value="1"/>
</dbReference>
<evidence type="ECO:0000313" key="5">
    <source>
        <dbReference type="EMBL" id="KAH6648024.1"/>
    </source>
</evidence>
<evidence type="ECO:0000259" key="4">
    <source>
        <dbReference type="SMART" id="SM01017"/>
    </source>
</evidence>
<dbReference type="Gene3D" id="2.60.40.640">
    <property type="match status" value="2"/>
</dbReference>
<dbReference type="PANTHER" id="PTHR11188:SF17">
    <property type="entry name" value="FI21816P1"/>
    <property type="match status" value="1"/>
</dbReference>
<dbReference type="Pfam" id="PF02752">
    <property type="entry name" value="Arrestin_C"/>
    <property type="match status" value="1"/>
</dbReference>
<comment type="similarity">
    <text evidence="1">Belongs to the arrestin family.</text>
</comment>
<evidence type="ECO:0000256" key="3">
    <source>
        <dbReference type="SAM" id="MobiDB-lite"/>
    </source>
</evidence>
<reference evidence="5" key="1">
    <citation type="journal article" date="2021" name="Nat. Commun.">
        <title>Genetic determinants of endophytism in the Arabidopsis root mycobiome.</title>
        <authorList>
            <person name="Mesny F."/>
            <person name="Miyauchi S."/>
            <person name="Thiergart T."/>
            <person name="Pickel B."/>
            <person name="Atanasova L."/>
            <person name="Karlsson M."/>
            <person name="Huettel B."/>
            <person name="Barry K.W."/>
            <person name="Haridas S."/>
            <person name="Chen C."/>
            <person name="Bauer D."/>
            <person name="Andreopoulos W."/>
            <person name="Pangilinan J."/>
            <person name="LaButti K."/>
            <person name="Riley R."/>
            <person name="Lipzen A."/>
            <person name="Clum A."/>
            <person name="Drula E."/>
            <person name="Henrissat B."/>
            <person name="Kohler A."/>
            <person name="Grigoriev I.V."/>
            <person name="Martin F.M."/>
            <person name="Hacquard S."/>
        </authorList>
    </citation>
    <scope>NUCLEOTIDE SEQUENCE</scope>
    <source>
        <strain evidence="5">MPI-SDFR-AT-0073</strain>
    </source>
</reference>
<dbReference type="SUPFAM" id="SSF81296">
    <property type="entry name" value="E set domains"/>
    <property type="match status" value="1"/>
</dbReference>
<dbReference type="GO" id="GO:0030674">
    <property type="term" value="F:protein-macromolecule adaptor activity"/>
    <property type="evidence" value="ECO:0007669"/>
    <property type="project" value="TreeGrafter"/>
</dbReference>
<feature type="compositionally biased region" description="Low complexity" evidence="3">
    <location>
        <begin position="456"/>
        <end position="468"/>
    </location>
</feature>
<dbReference type="RefSeq" id="XP_045954536.1">
    <property type="nucleotide sequence ID" value="XM_046096713.1"/>
</dbReference>
<feature type="region of interest" description="Disordered" evidence="3">
    <location>
        <begin position="440"/>
        <end position="603"/>
    </location>
</feature>
<feature type="compositionally biased region" description="Polar residues" evidence="3">
    <location>
        <begin position="440"/>
        <end position="455"/>
    </location>
</feature>
<dbReference type="InterPro" id="IPR014756">
    <property type="entry name" value="Ig_E-set"/>
</dbReference>
<feature type="compositionally biased region" description="Basic and acidic residues" evidence="3">
    <location>
        <begin position="478"/>
        <end position="505"/>
    </location>
</feature>
<dbReference type="InterPro" id="IPR014752">
    <property type="entry name" value="Arrestin-like_C"/>
</dbReference>